<accession>A0ABW7LJ91</accession>
<proteinExistence type="predicted"/>
<dbReference type="RefSeq" id="WP_395133413.1">
    <property type="nucleotide sequence ID" value="NZ_JBIMPR010000006.1"/>
</dbReference>
<sequence>MTDDDYLDPEVLRIMRAWPAVYGPGPWSDGNSMLRDGFLCGPGWYPLIARLSADLAVIIGQDGLTRFRVVQVKEKFASLRFYVKGGNERILTRIAEAMREAETTCERCSASACIRPVDGWLSALCDRCHADLR</sequence>
<keyword evidence="2" id="KW-1185">Reference proteome</keyword>
<organism evidence="1 2">
    <name type="scientific">Paracoccus broussonetiae subsp. drimophilus</name>
    <dbReference type="NCBI Taxonomy" id="3373869"/>
    <lineage>
        <taxon>Bacteria</taxon>
        <taxon>Pseudomonadati</taxon>
        <taxon>Pseudomonadota</taxon>
        <taxon>Alphaproteobacteria</taxon>
        <taxon>Rhodobacterales</taxon>
        <taxon>Paracoccaceae</taxon>
        <taxon>Paracoccus</taxon>
        <taxon>Paracoccus broussonetiae</taxon>
    </lineage>
</organism>
<evidence type="ECO:0000313" key="2">
    <source>
        <dbReference type="Proteomes" id="UP001609376"/>
    </source>
</evidence>
<dbReference type="EMBL" id="JBIMPR010000006">
    <property type="protein sequence ID" value="MFH5774396.1"/>
    <property type="molecule type" value="Genomic_DNA"/>
</dbReference>
<dbReference type="Proteomes" id="UP001609376">
    <property type="component" value="Unassembled WGS sequence"/>
</dbReference>
<protein>
    <submittedName>
        <fullName evidence="1">Uncharacterized protein</fullName>
    </submittedName>
</protein>
<gene>
    <name evidence="1" type="ORF">ACHFJ0_09080</name>
</gene>
<comment type="caution">
    <text evidence="1">The sequence shown here is derived from an EMBL/GenBank/DDBJ whole genome shotgun (WGS) entry which is preliminary data.</text>
</comment>
<reference evidence="1 2" key="1">
    <citation type="submission" date="2024-10" db="EMBL/GenBank/DDBJ databases">
        <title>Paracoccus drimophilus sp. nov., a novel bacterium from corn roots in Hunan.</title>
        <authorList>
            <person name="Li X."/>
        </authorList>
    </citation>
    <scope>NUCLEOTIDE SEQUENCE [LARGE SCALE GENOMIC DNA]</scope>
    <source>
        <strain evidence="1 2">NGMCC 1.201697</strain>
    </source>
</reference>
<evidence type="ECO:0000313" key="1">
    <source>
        <dbReference type="EMBL" id="MFH5774396.1"/>
    </source>
</evidence>
<name>A0ABW7LJ91_9RHOB</name>